<reference evidence="1 2" key="1">
    <citation type="submission" date="2016-10" db="EMBL/GenBank/DDBJ databases">
        <title>Genome sequence of Mycobacterium talmonii.</title>
        <authorList>
            <person name="Greninger A.L."/>
            <person name="Elliott B."/>
            <person name="Vasireddy S."/>
            <person name="Vasireddy R."/>
        </authorList>
    </citation>
    <scope>NUCLEOTIDE SEQUENCE [LARGE SCALE GENOMIC DNA]</scope>
    <source>
        <strain evidence="2">NE-TNMC-100812</strain>
    </source>
</reference>
<gene>
    <name evidence="1" type="ORF">BKN37_07160</name>
</gene>
<dbReference type="AlphaFoldDB" id="A0A1S1NM52"/>
<name>A0A1S1NM52_9MYCO</name>
<dbReference type="RefSeq" id="WP_071023823.1">
    <property type="nucleotide sequence ID" value="NZ_MLQM01000024.1"/>
</dbReference>
<dbReference type="EMBL" id="MLQM01000024">
    <property type="protein sequence ID" value="OHV05061.1"/>
    <property type="molecule type" value="Genomic_DNA"/>
</dbReference>
<proteinExistence type="predicted"/>
<comment type="caution">
    <text evidence="1">The sequence shown here is derived from an EMBL/GenBank/DDBJ whole genome shotgun (WGS) entry which is preliminary data.</text>
</comment>
<sequence length="126" mass="12656">MFIDSDKGDAAMVQPADPTTADIAESCAQIAEAAADLRKLVSDCAGLAARSGPPTGSEVGAPVLGDLQQRITAAMAAATGTIDNLTVLLAGGAPPPRAAAAPCGQHRVGWADESTDTVPMRKCMPV</sequence>
<keyword evidence="2" id="KW-1185">Reference proteome</keyword>
<evidence type="ECO:0000313" key="1">
    <source>
        <dbReference type="EMBL" id="OHV05061.1"/>
    </source>
</evidence>
<accession>A0A1S1NM52</accession>
<protein>
    <submittedName>
        <fullName evidence="1">Uncharacterized protein</fullName>
    </submittedName>
</protein>
<organism evidence="1 2">
    <name type="scientific">Mycobacterium talmoniae</name>
    <dbReference type="NCBI Taxonomy" id="1858794"/>
    <lineage>
        <taxon>Bacteria</taxon>
        <taxon>Bacillati</taxon>
        <taxon>Actinomycetota</taxon>
        <taxon>Actinomycetes</taxon>
        <taxon>Mycobacteriales</taxon>
        <taxon>Mycobacteriaceae</taxon>
        <taxon>Mycobacterium</taxon>
    </lineage>
</organism>
<evidence type="ECO:0000313" key="2">
    <source>
        <dbReference type="Proteomes" id="UP000179734"/>
    </source>
</evidence>
<dbReference type="Proteomes" id="UP000179734">
    <property type="component" value="Unassembled WGS sequence"/>
</dbReference>